<dbReference type="InterPro" id="IPR001775">
    <property type="entry name" value="GspD/PilQ"/>
</dbReference>
<dbReference type="GO" id="GO:0009306">
    <property type="term" value="P:protein secretion"/>
    <property type="evidence" value="ECO:0007669"/>
    <property type="project" value="InterPro"/>
</dbReference>
<name>A0A381W958_9ZZZZ</name>
<evidence type="ECO:0000259" key="1">
    <source>
        <dbReference type="Pfam" id="PF00263"/>
    </source>
</evidence>
<dbReference type="PRINTS" id="PR00811">
    <property type="entry name" value="BCTERIALGSPD"/>
</dbReference>
<organism evidence="2">
    <name type="scientific">marine metagenome</name>
    <dbReference type="NCBI Taxonomy" id="408172"/>
    <lineage>
        <taxon>unclassified sequences</taxon>
        <taxon>metagenomes</taxon>
        <taxon>ecological metagenomes</taxon>
    </lineage>
</organism>
<sequence length="361" mass="40575">MELIEELIRHLDQYEDSSEIESDQTFHRLELRYLHVGSRNISRNGRLVEIPGVKSRLLEMIETMDESDPLLPVRFLKILEDEERNVLILQGSRKQLLLLQRLIELWDRPVPQIKIEAHIFETNESDALKLGLEFSGRGLADGGMLSAGSGESYAFDITLGPQDTSQGMRIEATLRFLQSKGRGRVLSRPLVVTANNIEAEMNSGSVINIRLTGEKTASLQEIKTGVTLRVTPRLIPNPGDNRSQDEILLNVYAETSIPMAESNIDGIPQINSQRARSEVIVRQGQPFLIGGLIKERESMSQFGVPLLKDLPLIGWLFRSEGNASQFDHVLVFITPTRLDPVLTHKLPDLNMLQKPLKSSTE</sequence>
<dbReference type="PANTHER" id="PTHR30332">
    <property type="entry name" value="PROBABLE GENERAL SECRETION PATHWAY PROTEIN D"/>
    <property type="match status" value="1"/>
</dbReference>
<evidence type="ECO:0000313" key="2">
    <source>
        <dbReference type="EMBL" id="SVA48477.1"/>
    </source>
</evidence>
<dbReference type="PANTHER" id="PTHR30332:SF5">
    <property type="entry name" value="SPI-1 TYPE 3 SECRETION SYSTEM SECRETIN"/>
    <property type="match status" value="1"/>
</dbReference>
<gene>
    <name evidence="2" type="ORF">METZ01_LOCUS101331</name>
</gene>
<dbReference type="InterPro" id="IPR050810">
    <property type="entry name" value="Bact_Secretion_Sys_Channel"/>
</dbReference>
<dbReference type="EMBL" id="UINC01010942">
    <property type="protein sequence ID" value="SVA48477.1"/>
    <property type="molecule type" value="Genomic_DNA"/>
</dbReference>
<dbReference type="InterPro" id="IPR004846">
    <property type="entry name" value="T2SS/T3SS_dom"/>
</dbReference>
<accession>A0A381W958</accession>
<dbReference type="AlphaFoldDB" id="A0A381W958"/>
<proteinExistence type="predicted"/>
<reference evidence="2" key="1">
    <citation type="submission" date="2018-05" db="EMBL/GenBank/DDBJ databases">
        <authorList>
            <person name="Lanie J.A."/>
            <person name="Ng W.-L."/>
            <person name="Kazmierczak K.M."/>
            <person name="Andrzejewski T.M."/>
            <person name="Davidsen T.M."/>
            <person name="Wayne K.J."/>
            <person name="Tettelin H."/>
            <person name="Glass J.I."/>
            <person name="Rusch D."/>
            <person name="Podicherti R."/>
            <person name="Tsui H.-C.T."/>
            <person name="Winkler M.E."/>
        </authorList>
    </citation>
    <scope>NUCLEOTIDE SEQUENCE</scope>
</reference>
<dbReference type="GO" id="GO:0015627">
    <property type="term" value="C:type II protein secretion system complex"/>
    <property type="evidence" value="ECO:0007669"/>
    <property type="project" value="TreeGrafter"/>
</dbReference>
<feature type="domain" description="Type II/III secretion system secretin-like" evidence="1">
    <location>
        <begin position="177"/>
        <end position="336"/>
    </location>
</feature>
<protein>
    <recommendedName>
        <fullName evidence="1">Type II/III secretion system secretin-like domain-containing protein</fullName>
    </recommendedName>
</protein>
<dbReference type="Pfam" id="PF00263">
    <property type="entry name" value="Secretin"/>
    <property type="match status" value="1"/>
</dbReference>